<evidence type="ECO:0000313" key="2">
    <source>
        <dbReference type="EnsemblMetazoa" id="G29267.1:cds"/>
    </source>
</evidence>
<feature type="compositionally biased region" description="Polar residues" evidence="1">
    <location>
        <begin position="351"/>
        <end position="371"/>
    </location>
</feature>
<reference evidence="2" key="1">
    <citation type="submission" date="2022-08" db="UniProtKB">
        <authorList>
            <consortium name="EnsemblMetazoa"/>
        </authorList>
    </citation>
    <scope>IDENTIFICATION</scope>
    <source>
        <strain evidence="2">05x7-T-G4-1.051#20</strain>
    </source>
</reference>
<dbReference type="PANTHER" id="PTHR35558:SF1">
    <property type="entry name" value="ENDONUCLEASE_EXONUCLEASE_PHOSPHATASE DOMAIN-CONTAINING PROTEIN"/>
    <property type="match status" value="1"/>
</dbReference>
<protein>
    <recommendedName>
        <fullName evidence="4">C3H1-type domain-containing protein</fullName>
    </recommendedName>
</protein>
<feature type="region of interest" description="Disordered" evidence="1">
    <location>
        <begin position="351"/>
        <end position="377"/>
    </location>
</feature>
<organism evidence="2 3">
    <name type="scientific">Magallana gigas</name>
    <name type="common">Pacific oyster</name>
    <name type="synonym">Crassostrea gigas</name>
    <dbReference type="NCBI Taxonomy" id="29159"/>
    <lineage>
        <taxon>Eukaryota</taxon>
        <taxon>Metazoa</taxon>
        <taxon>Spiralia</taxon>
        <taxon>Lophotrochozoa</taxon>
        <taxon>Mollusca</taxon>
        <taxon>Bivalvia</taxon>
        <taxon>Autobranchia</taxon>
        <taxon>Pteriomorphia</taxon>
        <taxon>Ostreida</taxon>
        <taxon>Ostreoidea</taxon>
        <taxon>Ostreidae</taxon>
        <taxon>Magallana</taxon>
    </lineage>
</organism>
<accession>A0A8W8LQZ2</accession>
<sequence>MQCITEFKNSRKTMPKRALEGRSTKRRRPAKVPRNDDLSLQAESVSDEPVSRAEPVSSDAINYDLLAAAILRQSQTLSQNQTNSSDTTMDILQPCVQNQGDIEAHAHPMASQQTTTSTVSDNQPQQNIADLVSALLQQDGQGEPATANLKNVIDLSDGIPLGAATPHRLKAKIWANQFIDLGLLLQRREDPISLNISSGSLIVQQGSSKPKLPMSIQQWTDAFLIFMGIFIEKYPEQAPHLLKYCYFIREMNKMLGDKAWRIYDENFRMLKETVELPWQKPVEELRIKAASSNYQCQQPFRANTGNKPIRFCYAFNNGEQCTHNPCSFAHRCQSCSGSHARANCRFRKQKPTNTNTVTKSSTITQPTTFPSQPKKFR</sequence>
<dbReference type="PANTHER" id="PTHR35558">
    <property type="entry name" value="SGNH_HYDRO DOMAIN-CONTAINING PROTEIN"/>
    <property type="match status" value="1"/>
</dbReference>
<keyword evidence="3" id="KW-1185">Reference proteome</keyword>
<dbReference type="EnsemblMetazoa" id="G29267.1">
    <property type="protein sequence ID" value="G29267.1:cds"/>
    <property type="gene ID" value="G29267"/>
</dbReference>
<dbReference type="AlphaFoldDB" id="A0A8W8LQZ2"/>
<proteinExistence type="predicted"/>
<name>A0A8W8LQZ2_MAGGI</name>
<evidence type="ECO:0000313" key="3">
    <source>
        <dbReference type="Proteomes" id="UP000005408"/>
    </source>
</evidence>
<evidence type="ECO:0000256" key="1">
    <source>
        <dbReference type="SAM" id="MobiDB-lite"/>
    </source>
</evidence>
<dbReference type="Proteomes" id="UP000005408">
    <property type="component" value="Unassembled WGS sequence"/>
</dbReference>
<evidence type="ECO:0008006" key="4">
    <source>
        <dbReference type="Google" id="ProtNLM"/>
    </source>
</evidence>
<feature type="region of interest" description="Disordered" evidence="1">
    <location>
        <begin position="1"/>
        <end position="55"/>
    </location>
</feature>